<proteinExistence type="predicted"/>
<evidence type="ECO:0000313" key="4">
    <source>
        <dbReference type="EMBL" id="MBW2961410.1"/>
    </source>
</evidence>
<sequence length="197" mass="23770">MNYLAHIYLSGDDDNLLKIGNFVADSIKGKAYKKYPKEIQNGIILHREIDTFTDTHPIVFESKHRLFKRYRHYSAVIVDILYDHFLAKNWENYHEKRLSSYVDDFYLMLKYNFELLPKRVQNFYPYMVSDNWLLSYAKVDGIEKILSQMSMRIKRKIQLQDAVEELNKFYSEFEQEFTAFFIELKAFTEDKRNELRG</sequence>
<dbReference type="Pfam" id="PF04336">
    <property type="entry name" value="ACP_PD"/>
    <property type="match status" value="1"/>
</dbReference>
<gene>
    <name evidence="4" type="ORF">KW502_06330</name>
</gene>
<reference evidence="4 5" key="1">
    <citation type="submission" date="2021-07" db="EMBL/GenBank/DDBJ databases">
        <title>Mesonia aestuariivivens sp. nov., isolated from a tidal flat.</title>
        <authorList>
            <person name="Kim Y.-O."/>
            <person name="Yoon J.-H."/>
        </authorList>
    </citation>
    <scope>NUCLEOTIDE SEQUENCE [LARGE SCALE GENOMIC DNA]</scope>
    <source>
        <strain evidence="4 5">JHPTF-M18</strain>
    </source>
</reference>
<keyword evidence="2" id="KW-0378">Hydrolase</keyword>
<dbReference type="Proteomes" id="UP000719267">
    <property type="component" value="Unassembled WGS sequence"/>
</dbReference>
<dbReference type="InterPro" id="IPR007431">
    <property type="entry name" value="ACP_PD"/>
</dbReference>
<evidence type="ECO:0000256" key="2">
    <source>
        <dbReference type="ARBA" id="ARBA00022801"/>
    </source>
</evidence>
<dbReference type="PIRSF" id="PIRSF011489">
    <property type="entry name" value="DUF479"/>
    <property type="match status" value="1"/>
</dbReference>
<keyword evidence="3" id="KW-0443">Lipid metabolism</keyword>
<keyword evidence="1" id="KW-0444">Lipid biosynthesis</keyword>
<dbReference type="EMBL" id="JAHWDF010000005">
    <property type="protein sequence ID" value="MBW2961410.1"/>
    <property type="molecule type" value="Genomic_DNA"/>
</dbReference>
<accession>A0ABS6W0Q3</accession>
<dbReference type="RefSeq" id="WP_219039695.1">
    <property type="nucleotide sequence ID" value="NZ_JAHWDF010000005.1"/>
</dbReference>
<evidence type="ECO:0000256" key="1">
    <source>
        <dbReference type="ARBA" id="ARBA00022516"/>
    </source>
</evidence>
<organism evidence="4 5">
    <name type="scientific">Mesonia aestuariivivens</name>
    <dbReference type="NCBI Taxonomy" id="2796128"/>
    <lineage>
        <taxon>Bacteria</taxon>
        <taxon>Pseudomonadati</taxon>
        <taxon>Bacteroidota</taxon>
        <taxon>Flavobacteriia</taxon>
        <taxon>Flavobacteriales</taxon>
        <taxon>Flavobacteriaceae</taxon>
        <taxon>Mesonia</taxon>
    </lineage>
</organism>
<dbReference type="PANTHER" id="PTHR38764:SF1">
    <property type="entry name" value="ACYL CARRIER PROTEIN PHOSPHODIESTERASE"/>
    <property type="match status" value="1"/>
</dbReference>
<dbReference type="PANTHER" id="PTHR38764">
    <property type="entry name" value="ACYL CARRIER PROTEIN PHOSPHODIESTERASE"/>
    <property type="match status" value="1"/>
</dbReference>
<evidence type="ECO:0000256" key="3">
    <source>
        <dbReference type="ARBA" id="ARBA00023098"/>
    </source>
</evidence>
<keyword evidence="5" id="KW-1185">Reference proteome</keyword>
<comment type="caution">
    <text evidence="4">The sequence shown here is derived from an EMBL/GenBank/DDBJ whole genome shotgun (WGS) entry which is preliminary data.</text>
</comment>
<name>A0ABS6W0Q3_9FLAO</name>
<evidence type="ECO:0000313" key="5">
    <source>
        <dbReference type="Proteomes" id="UP000719267"/>
    </source>
</evidence>
<protein>
    <submittedName>
        <fullName evidence="4">DUF479 domain-containing protein</fullName>
    </submittedName>
</protein>